<dbReference type="EC" id="4.1.99.3" evidence="9"/>
<evidence type="ECO:0000313" key="10">
    <source>
        <dbReference type="Proteomes" id="UP000779070"/>
    </source>
</evidence>
<accession>A0ABS3A446</accession>
<comment type="cofactor">
    <cofactor evidence="2">
        <name>FAD</name>
        <dbReference type="ChEBI" id="CHEBI:57692"/>
    </cofactor>
</comment>
<comment type="caution">
    <text evidence="9">The sequence shown here is derived from an EMBL/GenBank/DDBJ whole genome shotgun (WGS) entry which is preliminary data.</text>
</comment>
<evidence type="ECO:0000256" key="4">
    <source>
        <dbReference type="ARBA" id="ARBA00022630"/>
    </source>
</evidence>
<dbReference type="PANTHER" id="PTHR11455">
    <property type="entry name" value="CRYPTOCHROME"/>
    <property type="match status" value="1"/>
</dbReference>
<dbReference type="InterPro" id="IPR006050">
    <property type="entry name" value="DNA_photolyase_N"/>
</dbReference>
<evidence type="ECO:0000313" key="9">
    <source>
        <dbReference type="EMBL" id="MBN3578551.1"/>
    </source>
</evidence>
<dbReference type="NCBIfam" id="NF007955">
    <property type="entry name" value="PRK10674.1"/>
    <property type="match status" value="1"/>
</dbReference>
<dbReference type="PROSITE" id="PS00691">
    <property type="entry name" value="DNA_PHOTOLYASES_1_2"/>
    <property type="match status" value="1"/>
</dbReference>
<reference evidence="9 10" key="1">
    <citation type="submission" date="2021-02" db="EMBL/GenBank/DDBJ databases">
        <title>Draft Genome Sequences of 5 Vibrio neptunius Strains Isolated From of Bivalve Hatcheries.</title>
        <authorList>
            <person name="Galvis F."/>
            <person name="Barja J.L."/>
            <person name="Lemos M.L."/>
            <person name="Balado M."/>
        </authorList>
    </citation>
    <scope>NUCLEOTIDE SEQUENCE [LARGE SCALE GENOMIC DNA]</scope>
    <source>
        <strain evidence="9 10">PP-145.98</strain>
    </source>
</reference>
<evidence type="ECO:0000256" key="1">
    <source>
        <dbReference type="ARBA" id="ARBA00001932"/>
    </source>
</evidence>
<keyword evidence="10" id="KW-1185">Reference proteome</keyword>
<dbReference type="InterPro" id="IPR014729">
    <property type="entry name" value="Rossmann-like_a/b/a_fold"/>
</dbReference>
<protein>
    <submittedName>
        <fullName evidence="9">Deoxyribodipyrimidine photo-lyase</fullName>
        <ecNumber evidence="9">4.1.99.3</ecNumber>
    </submittedName>
</protein>
<dbReference type="RefSeq" id="WP_206370240.1">
    <property type="nucleotide sequence ID" value="NZ_CAWPTM010000030.1"/>
</dbReference>
<keyword evidence="5 7" id="KW-0274">FAD</keyword>
<dbReference type="Proteomes" id="UP000779070">
    <property type="component" value="Unassembled WGS sequence"/>
</dbReference>
<dbReference type="SUPFAM" id="SSF52425">
    <property type="entry name" value="Cryptochrome/photolyase, N-terminal domain"/>
    <property type="match status" value="1"/>
</dbReference>
<dbReference type="SUPFAM" id="SSF48173">
    <property type="entry name" value="Cryptochrome/photolyase FAD-binding domain"/>
    <property type="match status" value="1"/>
</dbReference>
<dbReference type="Gene3D" id="1.10.579.10">
    <property type="entry name" value="DNA Cyclobutane Dipyrimidine Photolyase, subunit A, domain 3"/>
    <property type="match status" value="1"/>
</dbReference>
<dbReference type="EMBL" id="JAFHLB010000015">
    <property type="protein sequence ID" value="MBN3578551.1"/>
    <property type="molecule type" value="Genomic_DNA"/>
</dbReference>
<dbReference type="InterPro" id="IPR018394">
    <property type="entry name" value="DNA_photolyase_1_CS_C"/>
</dbReference>
<proteinExistence type="inferred from homology"/>
<evidence type="ECO:0000256" key="7">
    <source>
        <dbReference type="RuleBase" id="RU004182"/>
    </source>
</evidence>
<dbReference type="PROSITE" id="PS00394">
    <property type="entry name" value="DNA_PHOTOLYASES_1_1"/>
    <property type="match status" value="1"/>
</dbReference>
<evidence type="ECO:0000259" key="8">
    <source>
        <dbReference type="PROSITE" id="PS51645"/>
    </source>
</evidence>
<comment type="similarity">
    <text evidence="3">Belongs to the DNA photolyase class-1 family.</text>
</comment>
<dbReference type="PRINTS" id="PR00147">
    <property type="entry name" value="DNAPHOTLYASE"/>
</dbReference>
<evidence type="ECO:0000256" key="3">
    <source>
        <dbReference type="ARBA" id="ARBA00005862"/>
    </source>
</evidence>
<feature type="domain" description="Photolyase/cryptochrome alpha/beta" evidence="8">
    <location>
        <begin position="1"/>
        <end position="133"/>
    </location>
</feature>
<organism evidence="9 10">
    <name type="scientific">Vibrio neptunius</name>
    <dbReference type="NCBI Taxonomy" id="170651"/>
    <lineage>
        <taxon>Bacteria</taxon>
        <taxon>Pseudomonadati</taxon>
        <taxon>Pseudomonadota</taxon>
        <taxon>Gammaproteobacteria</taxon>
        <taxon>Vibrionales</taxon>
        <taxon>Vibrionaceae</taxon>
        <taxon>Vibrio</taxon>
    </lineage>
</organism>
<dbReference type="InterPro" id="IPR002081">
    <property type="entry name" value="Cryptochrome/DNA_photolyase_1"/>
</dbReference>
<dbReference type="Gene3D" id="3.40.50.620">
    <property type="entry name" value="HUPs"/>
    <property type="match status" value="1"/>
</dbReference>
<keyword evidence="9" id="KW-0456">Lyase</keyword>
<evidence type="ECO:0000256" key="2">
    <source>
        <dbReference type="ARBA" id="ARBA00001974"/>
    </source>
</evidence>
<gene>
    <name evidence="9" type="primary">phrB</name>
    <name evidence="9" type="ORF">JYA62_12860</name>
</gene>
<evidence type="ECO:0000256" key="5">
    <source>
        <dbReference type="ARBA" id="ARBA00022827"/>
    </source>
</evidence>
<sequence length="471" mass="53872">MNLVWLRRDLRVEDNSALINAIEVGEPVVCIYVATPMTWQDHGLAPIQADLIYRRLQALKRDLESLCIPLLYAQVDTFAESAERVAEVASLANANRVFVNAEYEVNEQRRDAVLKSCLHNTAIHFESSDDKCLFAPGSVVNKQGSYFKVFTPFKKAYLAKLGECSFQVRKPQAVSSGGLPENLKPLVLTDDVNFSYPRDSSAQFAADTQSIIQKLRDFDSQDVETYAKNRDFPAVAGTSQLSPYLAIGALSVRQCMARLMFGQPLSLSEGREVWQSELIWREFYQHLIHFEAKLSKGKSFSDWGERLLWHNELLHIEAWKKGQTGFPIVDAAMRQLNQTGWMHNRLRMIVASFLTKDLHVDWRIGERYFLNKLVDGDYAANNGGWQWCASTGCDGQPYFRIFNPITQGERFDPNGDFVRQWIPELSQVPDKFVHQPWKWSGVRSLSYPPPIVDHKIEREVTLRIYKEAKDA</sequence>
<keyword evidence="4 7" id="KW-0285">Flavoprotein</keyword>
<keyword evidence="6 7" id="KW-0157">Chromophore</keyword>
<dbReference type="Gene3D" id="1.25.40.80">
    <property type="match status" value="1"/>
</dbReference>
<dbReference type="GO" id="GO:0003904">
    <property type="term" value="F:deoxyribodipyrimidine photo-lyase activity"/>
    <property type="evidence" value="ECO:0007669"/>
    <property type="project" value="UniProtKB-EC"/>
</dbReference>
<dbReference type="PANTHER" id="PTHR11455:SF9">
    <property type="entry name" value="CRYPTOCHROME CIRCADIAN CLOCK 5 ISOFORM X1"/>
    <property type="match status" value="1"/>
</dbReference>
<dbReference type="Pfam" id="PF03441">
    <property type="entry name" value="FAD_binding_7"/>
    <property type="match status" value="1"/>
</dbReference>
<dbReference type="InterPro" id="IPR005101">
    <property type="entry name" value="Cryptochr/Photolyase_FAD-bd"/>
</dbReference>
<evidence type="ECO:0000256" key="6">
    <source>
        <dbReference type="ARBA" id="ARBA00022991"/>
    </source>
</evidence>
<comment type="similarity">
    <text evidence="7">Belongs to the DNA photolyase family.</text>
</comment>
<comment type="cofactor">
    <cofactor evidence="1">
        <name>(6R)-5,10-methylene-5,6,7,8-tetrahydrofolate</name>
        <dbReference type="ChEBI" id="CHEBI:15636"/>
    </cofactor>
</comment>
<dbReference type="Pfam" id="PF00875">
    <property type="entry name" value="DNA_photolyase"/>
    <property type="match status" value="1"/>
</dbReference>
<name>A0ABS3A446_9VIBR</name>
<dbReference type="InterPro" id="IPR036134">
    <property type="entry name" value="Crypto/Photolyase_FAD-like_sf"/>
</dbReference>
<dbReference type="InterPro" id="IPR036155">
    <property type="entry name" value="Crypto/Photolyase_N_sf"/>
</dbReference>
<dbReference type="PROSITE" id="PS51645">
    <property type="entry name" value="PHR_CRY_ALPHA_BETA"/>
    <property type="match status" value="1"/>
</dbReference>